<evidence type="ECO:0000313" key="3">
    <source>
        <dbReference type="Proteomes" id="UP000032452"/>
    </source>
</evidence>
<evidence type="ECO:0000313" key="2">
    <source>
        <dbReference type="EMBL" id="KJH70894.1"/>
    </source>
</evidence>
<dbReference type="Gene3D" id="3.60.15.10">
    <property type="entry name" value="Ribonuclease Z/Hydroxyacylglutathione hydrolase-like"/>
    <property type="match status" value="1"/>
</dbReference>
<dbReference type="SMART" id="SM00849">
    <property type="entry name" value="Lactamase_B"/>
    <property type="match status" value="1"/>
</dbReference>
<dbReference type="OrthoDB" id="9802991at2"/>
<dbReference type="STRING" id="1618023.UH38_15780"/>
<dbReference type="AlphaFoldDB" id="A0A0D8ZQW9"/>
<protein>
    <submittedName>
        <fullName evidence="2">Beta-lactamase</fullName>
    </submittedName>
</protein>
<dbReference type="InterPro" id="IPR001279">
    <property type="entry name" value="Metallo-B-lactamas"/>
</dbReference>
<name>A0A0D8ZQW9_9CYAN</name>
<dbReference type="SUPFAM" id="SSF56281">
    <property type="entry name" value="Metallo-hydrolase/oxidoreductase"/>
    <property type="match status" value="1"/>
</dbReference>
<dbReference type="PATRIC" id="fig|1618023.3.peg.183"/>
<dbReference type="EMBL" id="JYON01000017">
    <property type="protein sequence ID" value="KJH70894.1"/>
    <property type="molecule type" value="Genomic_DNA"/>
</dbReference>
<organism evidence="2 3">
    <name type="scientific">Aliterella atlantica CENA595</name>
    <dbReference type="NCBI Taxonomy" id="1618023"/>
    <lineage>
        <taxon>Bacteria</taxon>
        <taxon>Bacillati</taxon>
        <taxon>Cyanobacteriota</taxon>
        <taxon>Cyanophyceae</taxon>
        <taxon>Chroococcidiopsidales</taxon>
        <taxon>Aliterellaceae</taxon>
        <taxon>Aliterella</taxon>
    </lineage>
</organism>
<accession>A0A0D8ZQW9</accession>
<reference evidence="2 3" key="1">
    <citation type="submission" date="2015-02" db="EMBL/GenBank/DDBJ databases">
        <title>Draft genome of a novel marine cyanobacterium (Chroococcales) isolated from South Atlantic Ocean.</title>
        <authorList>
            <person name="Rigonato J."/>
            <person name="Alvarenga D.O."/>
            <person name="Branco L.H."/>
            <person name="Varani A.M."/>
            <person name="Brandini F.P."/>
            <person name="Fiore M.F."/>
        </authorList>
    </citation>
    <scope>NUCLEOTIDE SEQUENCE [LARGE SCALE GENOMIC DNA]</scope>
    <source>
        <strain evidence="2 3">CENA595</strain>
    </source>
</reference>
<keyword evidence="3" id="KW-1185">Reference proteome</keyword>
<sequence length="221" mass="25020">MRPPKQPQAVFADRIFAFPPNRDTLGGTAYLIVEKEGNILLDCPATDENTYEFIRLLGGVRVLFISHRGGIGKARELQAAFNCDILIQEQEAYLLPKLTVTTFQHQITLQPYMQVIWTPGHSPGSSCLYLPEYGGILFTGRHLLPNQQGLPVPLRTSKTFHWRRQIKSIQLLRDNFTQENLQYICPGANIGYLRGKKAIANAYQRLLQLDLDELGRSQALI</sequence>
<dbReference type="PANTHER" id="PTHR42773">
    <property type="entry name" value="METALLO-BETA-LACTAMASE-RELATED"/>
    <property type="match status" value="1"/>
</dbReference>
<comment type="caution">
    <text evidence="2">The sequence shown here is derived from an EMBL/GenBank/DDBJ whole genome shotgun (WGS) entry which is preliminary data.</text>
</comment>
<proteinExistence type="predicted"/>
<evidence type="ECO:0000259" key="1">
    <source>
        <dbReference type="SMART" id="SM00849"/>
    </source>
</evidence>
<dbReference type="InterPro" id="IPR036866">
    <property type="entry name" value="RibonucZ/Hydroxyglut_hydro"/>
</dbReference>
<feature type="domain" description="Metallo-beta-lactamase" evidence="1">
    <location>
        <begin position="26"/>
        <end position="188"/>
    </location>
</feature>
<dbReference type="PANTHER" id="PTHR42773:SF3">
    <property type="entry name" value="SLR0630 PROTEIN"/>
    <property type="match status" value="1"/>
</dbReference>
<gene>
    <name evidence="2" type="ORF">UH38_15780</name>
</gene>
<dbReference type="Proteomes" id="UP000032452">
    <property type="component" value="Unassembled WGS sequence"/>
</dbReference>